<feature type="non-terminal residue" evidence="2">
    <location>
        <position position="1"/>
    </location>
</feature>
<feature type="region of interest" description="Disordered" evidence="1">
    <location>
        <begin position="57"/>
        <end position="78"/>
    </location>
</feature>
<dbReference type="RefSeq" id="WP_207353073.1">
    <property type="nucleotide sequence ID" value="NZ_JAFMPY010000043.1"/>
</dbReference>
<comment type="caution">
    <text evidence="2">The sequence shown here is derived from an EMBL/GenBank/DDBJ whole genome shotgun (WGS) entry which is preliminary data.</text>
</comment>
<evidence type="ECO:0000313" key="2">
    <source>
        <dbReference type="EMBL" id="MBO0906443.1"/>
    </source>
</evidence>
<gene>
    <name evidence="2" type="ORF">J1C47_22560</name>
</gene>
<name>A0ABS3JBW0_9HYPH</name>
<evidence type="ECO:0000313" key="3">
    <source>
        <dbReference type="Proteomes" id="UP000664288"/>
    </source>
</evidence>
<evidence type="ECO:0000256" key="1">
    <source>
        <dbReference type="SAM" id="MobiDB-lite"/>
    </source>
</evidence>
<proteinExistence type="predicted"/>
<organism evidence="2 3">
    <name type="scientific">Jiella sonneratiae</name>
    <dbReference type="NCBI Taxonomy" id="2816856"/>
    <lineage>
        <taxon>Bacteria</taxon>
        <taxon>Pseudomonadati</taxon>
        <taxon>Pseudomonadota</taxon>
        <taxon>Alphaproteobacteria</taxon>
        <taxon>Hyphomicrobiales</taxon>
        <taxon>Aurantimonadaceae</taxon>
        <taxon>Jiella</taxon>
    </lineage>
</organism>
<reference evidence="2 3" key="1">
    <citation type="submission" date="2021-03" db="EMBL/GenBank/DDBJ databases">
        <title>Whole genome sequence of Jiella sp. MQZ13P-4.</title>
        <authorList>
            <person name="Tuo L."/>
        </authorList>
    </citation>
    <scope>NUCLEOTIDE SEQUENCE [LARGE SCALE GENOMIC DNA]</scope>
    <source>
        <strain evidence="2 3">MQZ13P-4</strain>
    </source>
</reference>
<sequence length="78" mass="8302">TIARASIRRAAFTFGAFAEAARSSDELISKRVISIPAIDASLSQITESQTFSAMGIHPESESGAVGMSRRFGGVDWPE</sequence>
<keyword evidence="3" id="KW-1185">Reference proteome</keyword>
<protein>
    <submittedName>
        <fullName evidence="2">Uncharacterized protein</fullName>
    </submittedName>
</protein>
<dbReference type="EMBL" id="JAFMPY010000043">
    <property type="protein sequence ID" value="MBO0906443.1"/>
    <property type="molecule type" value="Genomic_DNA"/>
</dbReference>
<accession>A0ABS3JBW0</accession>
<dbReference type="Proteomes" id="UP000664288">
    <property type="component" value="Unassembled WGS sequence"/>
</dbReference>